<comment type="similarity">
    <text evidence="5">Belongs to the MIP/aquaporin (TC 1.A.8) family.</text>
</comment>
<dbReference type="InterPro" id="IPR000425">
    <property type="entry name" value="MIP"/>
</dbReference>
<evidence type="ECO:0000256" key="4">
    <source>
        <dbReference type="ARBA" id="ARBA00023136"/>
    </source>
</evidence>
<comment type="subcellular location">
    <subcellularLocation>
        <location evidence="1">Membrane</location>
        <topology evidence="1">Multi-pass membrane protein</topology>
    </subcellularLocation>
</comment>
<protein>
    <submittedName>
        <fullName evidence="7">Uncharacterized protein</fullName>
    </submittedName>
</protein>
<dbReference type="Pfam" id="PF00230">
    <property type="entry name" value="MIP"/>
    <property type="match status" value="1"/>
</dbReference>
<accession>A0ABD1EBY7</accession>
<name>A0ABD1EBY7_HYPHA</name>
<keyword evidence="4 6" id="KW-0472">Membrane</keyword>
<feature type="transmembrane region" description="Helical" evidence="6">
    <location>
        <begin position="20"/>
        <end position="41"/>
    </location>
</feature>
<dbReference type="PANTHER" id="PTHR19139">
    <property type="entry name" value="AQUAPORIN TRANSPORTER"/>
    <property type="match status" value="1"/>
</dbReference>
<dbReference type="Proteomes" id="UP001566132">
    <property type="component" value="Unassembled WGS sequence"/>
</dbReference>
<reference evidence="7 8" key="1">
    <citation type="submission" date="2024-05" db="EMBL/GenBank/DDBJ databases">
        <title>Genetic variation in Jamaican populations of the coffee berry borer (Hypothenemus hampei).</title>
        <authorList>
            <person name="Errbii M."/>
            <person name="Myrie A."/>
        </authorList>
    </citation>
    <scope>NUCLEOTIDE SEQUENCE [LARGE SCALE GENOMIC DNA]</scope>
    <source>
        <strain evidence="7">JA-Hopewell-2020-01-JO</strain>
        <tissue evidence="7">Whole body</tissue>
    </source>
</reference>
<dbReference type="AlphaFoldDB" id="A0ABD1EBY7"/>
<feature type="transmembrane region" description="Helical" evidence="6">
    <location>
        <begin position="93"/>
        <end position="114"/>
    </location>
</feature>
<evidence type="ECO:0000313" key="8">
    <source>
        <dbReference type="Proteomes" id="UP001566132"/>
    </source>
</evidence>
<dbReference type="CDD" id="cd00333">
    <property type="entry name" value="MIP"/>
    <property type="match status" value="1"/>
</dbReference>
<gene>
    <name evidence="7" type="ORF">ABEB36_013307</name>
</gene>
<evidence type="ECO:0000313" key="7">
    <source>
        <dbReference type="EMBL" id="KAL1490646.1"/>
    </source>
</evidence>
<keyword evidence="2 5" id="KW-0812">Transmembrane</keyword>
<evidence type="ECO:0000256" key="3">
    <source>
        <dbReference type="ARBA" id="ARBA00022989"/>
    </source>
</evidence>
<keyword evidence="5" id="KW-0813">Transport</keyword>
<dbReference type="GO" id="GO:0016020">
    <property type="term" value="C:membrane"/>
    <property type="evidence" value="ECO:0007669"/>
    <property type="project" value="UniProtKB-SubCell"/>
</dbReference>
<evidence type="ECO:0000256" key="2">
    <source>
        <dbReference type="ARBA" id="ARBA00022692"/>
    </source>
</evidence>
<sequence>MAKGRKIQIEDNMTTMDRVVLCAGEVVGTAILVFLGCMGCVKEIAGGFIPHEQISFTFGLAVMIAVQVVGHVSGAHINPIVTVAAATLGNIPLVQVPIYFVGQMFGAIAGFGLLKLATPAKFMGNVTKTLANGTVTKTVGVCSPGLNPHITPFQGLLVEFLATLILALVCCGVWDRRNSDKHDSTAIRFGLAIAVLAMAAGPYTGANMNPARSFAPALFNQDWSDHWVYWVGPLLAGFVGALIYRLIFTKDPPPKEEIPEGIPLNDNNKA</sequence>
<dbReference type="InterPro" id="IPR034294">
    <property type="entry name" value="Aquaporin_transptr"/>
</dbReference>
<dbReference type="FunFam" id="1.20.1080.10:FF:000020">
    <property type="entry name" value="Entomoglyceroporin 4, isoform A"/>
    <property type="match status" value="1"/>
</dbReference>
<dbReference type="NCBIfam" id="TIGR00861">
    <property type="entry name" value="MIP"/>
    <property type="match status" value="1"/>
</dbReference>
<dbReference type="PANTHER" id="PTHR19139:SF270">
    <property type="entry name" value="ENTOMOGLYCEROPORIN 1-RELATED"/>
    <property type="match status" value="1"/>
</dbReference>
<feature type="transmembrane region" description="Helical" evidence="6">
    <location>
        <begin position="186"/>
        <end position="206"/>
    </location>
</feature>
<feature type="transmembrane region" description="Helical" evidence="6">
    <location>
        <begin position="153"/>
        <end position="174"/>
    </location>
</feature>
<proteinExistence type="inferred from homology"/>
<evidence type="ECO:0000256" key="6">
    <source>
        <dbReference type="SAM" id="Phobius"/>
    </source>
</evidence>
<comment type="caution">
    <text evidence="7">The sequence shown here is derived from an EMBL/GenBank/DDBJ whole genome shotgun (WGS) entry which is preliminary data.</text>
</comment>
<dbReference type="EMBL" id="JBDJPC010000010">
    <property type="protein sequence ID" value="KAL1490646.1"/>
    <property type="molecule type" value="Genomic_DNA"/>
</dbReference>
<dbReference type="InterPro" id="IPR023271">
    <property type="entry name" value="Aquaporin-like"/>
</dbReference>
<organism evidence="7 8">
    <name type="scientific">Hypothenemus hampei</name>
    <name type="common">Coffee berry borer</name>
    <dbReference type="NCBI Taxonomy" id="57062"/>
    <lineage>
        <taxon>Eukaryota</taxon>
        <taxon>Metazoa</taxon>
        <taxon>Ecdysozoa</taxon>
        <taxon>Arthropoda</taxon>
        <taxon>Hexapoda</taxon>
        <taxon>Insecta</taxon>
        <taxon>Pterygota</taxon>
        <taxon>Neoptera</taxon>
        <taxon>Endopterygota</taxon>
        <taxon>Coleoptera</taxon>
        <taxon>Polyphaga</taxon>
        <taxon>Cucujiformia</taxon>
        <taxon>Curculionidae</taxon>
        <taxon>Scolytinae</taxon>
        <taxon>Hypothenemus</taxon>
    </lineage>
</organism>
<evidence type="ECO:0000256" key="5">
    <source>
        <dbReference type="RuleBase" id="RU000477"/>
    </source>
</evidence>
<dbReference type="SUPFAM" id="SSF81338">
    <property type="entry name" value="Aquaporin-like"/>
    <property type="match status" value="1"/>
</dbReference>
<keyword evidence="8" id="KW-1185">Reference proteome</keyword>
<dbReference type="PRINTS" id="PR00783">
    <property type="entry name" value="MINTRINSICP"/>
</dbReference>
<evidence type="ECO:0000256" key="1">
    <source>
        <dbReference type="ARBA" id="ARBA00004141"/>
    </source>
</evidence>
<dbReference type="Gene3D" id="1.20.1080.10">
    <property type="entry name" value="Glycerol uptake facilitator protein"/>
    <property type="match status" value="1"/>
</dbReference>
<feature type="transmembrane region" description="Helical" evidence="6">
    <location>
        <begin position="226"/>
        <end position="247"/>
    </location>
</feature>
<feature type="transmembrane region" description="Helical" evidence="6">
    <location>
        <begin position="53"/>
        <end position="72"/>
    </location>
</feature>
<keyword evidence="3 6" id="KW-1133">Transmembrane helix</keyword>